<gene>
    <name evidence="1" type="ORF">LCGC14_1903220</name>
</gene>
<proteinExistence type="predicted"/>
<evidence type="ECO:0000313" key="1">
    <source>
        <dbReference type="EMBL" id="KKL90588.1"/>
    </source>
</evidence>
<dbReference type="EMBL" id="LAZR01019970">
    <property type="protein sequence ID" value="KKL90588.1"/>
    <property type="molecule type" value="Genomic_DNA"/>
</dbReference>
<reference evidence="1" key="1">
    <citation type="journal article" date="2015" name="Nature">
        <title>Complex archaea that bridge the gap between prokaryotes and eukaryotes.</title>
        <authorList>
            <person name="Spang A."/>
            <person name="Saw J.H."/>
            <person name="Jorgensen S.L."/>
            <person name="Zaremba-Niedzwiedzka K."/>
            <person name="Martijn J."/>
            <person name="Lind A.E."/>
            <person name="van Eijk R."/>
            <person name="Schleper C."/>
            <person name="Guy L."/>
            <person name="Ettema T.J."/>
        </authorList>
    </citation>
    <scope>NUCLEOTIDE SEQUENCE</scope>
</reference>
<organism evidence="1">
    <name type="scientific">marine sediment metagenome</name>
    <dbReference type="NCBI Taxonomy" id="412755"/>
    <lineage>
        <taxon>unclassified sequences</taxon>
        <taxon>metagenomes</taxon>
        <taxon>ecological metagenomes</taxon>
    </lineage>
</organism>
<comment type="caution">
    <text evidence="1">The sequence shown here is derived from an EMBL/GenBank/DDBJ whole genome shotgun (WGS) entry which is preliminary data.</text>
</comment>
<dbReference type="AlphaFoldDB" id="A0A0F9FW88"/>
<protein>
    <submittedName>
        <fullName evidence="1">Uncharacterized protein</fullName>
    </submittedName>
</protein>
<accession>A0A0F9FW88</accession>
<name>A0A0F9FW88_9ZZZZ</name>
<sequence>MKYELEALLYCPKCKFQKWWAFGMKDEFESKVDQECPNPECDCKKLEVKERKKITMNDKSLVTSKVNYNVITG</sequence>